<dbReference type="InterPro" id="IPR013249">
    <property type="entry name" value="RNA_pol_sigma70_r4_t2"/>
</dbReference>
<keyword evidence="2" id="KW-0805">Transcription regulation</keyword>
<dbReference type="Proteomes" id="UP001164693">
    <property type="component" value="Chromosome"/>
</dbReference>
<feature type="domain" description="RNA polymerase sigma factor 70 region 4 type 2" evidence="7">
    <location>
        <begin position="128"/>
        <end position="178"/>
    </location>
</feature>
<dbReference type="Pfam" id="PF04542">
    <property type="entry name" value="Sigma70_r2"/>
    <property type="match status" value="1"/>
</dbReference>
<dbReference type="PANTHER" id="PTHR43133">
    <property type="entry name" value="RNA POLYMERASE ECF-TYPE SIGMA FACTO"/>
    <property type="match status" value="1"/>
</dbReference>
<dbReference type="EMBL" id="CP097463">
    <property type="protein sequence ID" value="WAX55881.1"/>
    <property type="molecule type" value="Genomic_DNA"/>
</dbReference>
<sequence length="212" mass="22854">MGGPTAEEFDATLADLLTGDEDAFRRMYRSLNPALVRYLSALVGPGDAEDVASETWAQVCRDLRKFRGDGDGFRGWVSTIGRHRAMDHLRTARRRPQTSGTSEAVLAERPSADQADTDALTAISTQDALALIRTLPQEQAEAVLLRVVMGLDAKTAGHVLGKRAGAVRTAAFRGLRTLAADLDRAMPAEAPGTRPHDADSDIFRALIAEELS</sequence>
<evidence type="ECO:0000256" key="3">
    <source>
        <dbReference type="ARBA" id="ARBA00023082"/>
    </source>
</evidence>
<proteinExistence type="inferred from homology"/>
<evidence type="ECO:0000313" key="8">
    <source>
        <dbReference type="EMBL" id="WAX55881.1"/>
    </source>
</evidence>
<dbReference type="RefSeq" id="WP_269442405.1">
    <property type="nucleotide sequence ID" value="NZ_CP097463.1"/>
</dbReference>
<keyword evidence="9" id="KW-1185">Reference proteome</keyword>
<dbReference type="InterPro" id="IPR007627">
    <property type="entry name" value="RNA_pol_sigma70_r2"/>
</dbReference>
<organism evidence="8 9">
    <name type="scientific">Jatrophihabitans cynanchi</name>
    <dbReference type="NCBI Taxonomy" id="2944128"/>
    <lineage>
        <taxon>Bacteria</taxon>
        <taxon>Bacillati</taxon>
        <taxon>Actinomycetota</taxon>
        <taxon>Actinomycetes</taxon>
        <taxon>Jatrophihabitantales</taxon>
        <taxon>Jatrophihabitantaceae</taxon>
        <taxon>Jatrophihabitans</taxon>
    </lineage>
</organism>
<name>A0ABY7JYA5_9ACTN</name>
<feature type="region of interest" description="Disordered" evidence="5">
    <location>
        <begin position="90"/>
        <end position="111"/>
    </location>
</feature>
<dbReference type="SUPFAM" id="SSF88946">
    <property type="entry name" value="Sigma2 domain of RNA polymerase sigma factors"/>
    <property type="match status" value="1"/>
</dbReference>
<dbReference type="Gene3D" id="1.10.1740.10">
    <property type="match status" value="1"/>
</dbReference>
<evidence type="ECO:0000259" key="7">
    <source>
        <dbReference type="Pfam" id="PF08281"/>
    </source>
</evidence>
<dbReference type="NCBIfam" id="TIGR02937">
    <property type="entry name" value="sigma70-ECF"/>
    <property type="match status" value="1"/>
</dbReference>
<evidence type="ECO:0000259" key="6">
    <source>
        <dbReference type="Pfam" id="PF04542"/>
    </source>
</evidence>
<dbReference type="InterPro" id="IPR013325">
    <property type="entry name" value="RNA_pol_sigma_r2"/>
</dbReference>
<dbReference type="InterPro" id="IPR014284">
    <property type="entry name" value="RNA_pol_sigma-70_dom"/>
</dbReference>
<keyword evidence="3" id="KW-0731">Sigma factor</keyword>
<evidence type="ECO:0000256" key="5">
    <source>
        <dbReference type="SAM" id="MobiDB-lite"/>
    </source>
</evidence>
<dbReference type="PANTHER" id="PTHR43133:SF66">
    <property type="entry name" value="ECF RNA POLYMERASE SIGMA FACTOR SIGK"/>
    <property type="match status" value="1"/>
</dbReference>
<accession>A0ABY7JYA5</accession>
<keyword evidence="4" id="KW-0804">Transcription</keyword>
<dbReference type="Gene3D" id="1.10.10.10">
    <property type="entry name" value="Winged helix-like DNA-binding domain superfamily/Winged helix DNA-binding domain"/>
    <property type="match status" value="1"/>
</dbReference>
<dbReference type="InterPro" id="IPR036388">
    <property type="entry name" value="WH-like_DNA-bd_sf"/>
</dbReference>
<evidence type="ECO:0000313" key="9">
    <source>
        <dbReference type="Proteomes" id="UP001164693"/>
    </source>
</evidence>
<evidence type="ECO:0000256" key="4">
    <source>
        <dbReference type="ARBA" id="ARBA00023163"/>
    </source>
</evidence>
<protein>
    <submittedName>
        <fullName evidence="8">RNA polymerase sigma factor</fullName>
    </submittedName>
</protein>
<dbReference type="Pfam" id="PF08281">
    <property type="entry name" value="Sigma70_r4_2"/>
    <property type="match status" value="1"/>
</dbReference>
<reference evidence="8" key="1">
    <citation type="submission" date="2022-05" db="EMBL/GenBank/DDBJ databases">
        <title>Jatrophihabitans sp. SB3-54 whole genome sequence.</title>
        <authorList>
            <person name="Suh M.K."/>
            <person name="Eom M.K."/>
            <person name="Kim J.S."/>
            <person name="Kim H.S."/>
            <person name="Do H.E."/>
            <person name="Shin Y.K."/>
            <person name="Lee J.-S."/>
        </authorList>
    </citation>
    <scope>NUCLEOTIDE SEQUENCE</scope>
    <source>
        <strain evidence="8">SB3-54</strain>
    </source>
</reference>
<dbReference type="InterPro" id="IPR013324">
    <property type="entry name" value="RNA_pol_sigma_r3/r4-like"/>
</dbReference>
<dbReference type="SUPFAM" id="SSF88659">
    <property type="entry name" value="Sigma3 and sigma4 domains of RNA polymerase sigma factors"/>
    <property type="match status" value="1"/>
</dbReference>
<dbReference type="InterPro" id="IPR039425">
    <property type="entry name" value="RNA_pol_sigma-70-like"/>
</dbReference>
<feature type="domain" description="RNA polymerase sigma-70 region 2" evidence="6">
    <location>
        <begin position="27"/>
        <end position="95"/>
    </location>
</feature>
<evidence type="ECO:0000256" key="2">
    <source>
        <dbReference type="ARBA" id="ARBA00023015"/>
    </source>
</evidence>
<evidence type="ECO:0000256" key="1">
    <source>
        <dbReference type="ARBA" id="ARBA00010641"/>
    </source>
</evidence>
<gene>
    <name evidence="8" type="ORF">M6B22_15225</name>
</gene>
<comment type="similarity">
    <text evidence="1">Belongs to the sigma-70 factor family. ECF subfamily.</text>
</comment>